<name>A0A840N3T2_9BRAD</name>
<dbReference type="AlphaFoldDB" id="A0A840N3T2"/>
<proteinExistence type="predicted"/>
<reference evidence="1 2" key="1">
    <citation type="submission" date="2020-08" db="EMBL/GenBank/DDBJ databases">
        <title>Genomic Encyclopedia of Type Strains, Phase IV (KMG-IV): sequencing the most valuable type-strain genomes for metagenomic binning, comparative biology and taxonomic classification.</title>
        <authorList>
            <person name="Goeker M."/>
        </authorList>
    </citation>
    <scope>NUCLEOTIDE SEQUENCE [LARGE SCALE GENOMIC DNA]</scope>
    <source>
        <strain evidence="1 2">DSM 17498</strain>
    </source>
</reference>
<comment type="caution">
    <text evidence="1">The sequence shown here is derived from an EMBL/GenBank/DDBJ whole genome shotgun (WGS) entry which is preliminary data.</text>
</comment>
<sequence length="58" mass="6896">MFFNYLFGIVNEKKTTRMQPMREPAFKTCAKNRKDGSFRRNPLMTPLLPSVIRMKWTA</sequence>
<protein>
    <submittedName>
        <fullName evidence="1">Uncharacterized protein</fullName>
    </submittedName>
</protein>
<evidence type="ECO:0000313" key="2">
    <source>
        <dbReference type="Proteomes" id="UP000521227"/>
    </source>
</evidence>
<organism evidence="1 2">
    <name type="scientific">Afipia massiliensis</name>
    <dbReference type="NCBI Taxonomy" id="211460"/>
    <lineage>
        <taxon>Bacteria</taxon>
        <taxon>Pseudomonadati</taxon>
        <taxon>Pseudomonadota</taxon>
        <taxon>Alphaproteobacteria</taxon>
        <taxon>Hyphomicrobiales</taxon>
        <taxon>Nitrobacteraceae</taxon>
        <taxon>Afipia</taxon>
    </lineage>
</organism>
<evidence type="ECO:0000313" key="1">
    <source>
        <dbReference type="EMBL" id="MBB5053264.1"/>
    </source>
</evidence>
<gene>
    <name evidence="1" type="ORF">HNQ36_003255</name>
</gene>
<dbReference type="EMBL" id="JACHIJ010000004">
    <property type="protein sequence ID" value="MBB5053264.1"/>
    <property type="molecule type" value="Genomic_DNA"/>
</dbReference>
<accession>A0A840N3T2</accession>
<dbReference type="Proteomes" id="UP000521227">
    <property type="component" value="Unassembled WGS sequence"/>
</dbReference>